<dbReference type="AlphaFoldDB" id="A0A4U0F0H9"/>
<keyword evidence="3" id="KW-1185">Reference proteome</keyword>
<evidence type="ECO:0000313" key="2">
    <source>
        <dbReference type="EMBL" id="TJY37925.1"/>
    </source>
</evidence>
<reference evidence="2 3" key="1">
    <citation type="submission" date="2019-04" db="EMBL/GenBank/DDBJ databases">
        <title>Lacinutrix sp. nov., isolated from marine water.</title>
        <authorList>
            <person name="Kim W."/>
        </authorList>
    </citation>
    <scope>NUCLEOTIDE SEQUENCE [LARGE SCALE GENOMIC DNA]</scope>
    <source>
        <strain evidence="2 3">CAU 1491</strain>
    </source>
</reference>
<dbReference type="EMBL" id="SUPL01000001">
    <property type="protein sequence ID" value="TJY37925.1"/>
    <property type="molecule type" value="Genomic_DNA"/>
</dbReference>
<gene>
    <name evidence="2" type="ORF">E5167_01325</name>
</gene>
<dbReference type="PANTHER" id="PTHR42754">
    <property type="entry name" value="ENDOGLUCANASE"/>
    <property type="match status" value="1"/>
</dbReference>
<protein>
    <recommendedName>
        <fullName evidence="4">Bulb-type lectin domain-containing protein</fullName>
    </recommendedName>
</protein>
<evidence type="ECO:0008006" key="4">
    <source>
        <dbReference type="Google" id="ProtNLM"/>
    </source>
</evidence>
<keyword evidence="1" id="KW-0732">Signal</keyword>
<comment type="caution">
    <text evidence="2">The sequence shown here is derived from an EMBL/GenBank/DDBJ whole genome shotgun (WGS) entry which is preliminary data.</text>
</comment>
<dbReference type="OrthoDB" id="9811934at2"/>
<evidence type="ECO:0000313" key="3">
    <source>
        <dbReference type="Proteomes" id="UP000307657"/>
    </source>
</evidence>
<proteinExistence type="predicted"/>
<sequence>MKNSYLLLILFLFLFNCSTKDDTNNPTETPDEVNPNFSTMKVIDGKEFWKLIKTTDGGYIGIVHSGNYEIIKLDSNFNITWDKEYGGSESDYAESIIQTNDGGYLIIGWTTSSDGDVSNNYGDYDIWVIKTDSNGNLIWEKNYGGSKAESLRGEHLIKQTNDGGFVFVGSTESDDNDVSNSYGDHDIWFVKISSTGDIEFEKNFGGSEGDYGREVLITQGGYSLLCKVNSLDGDFNKVDNWIVNLNQLGELNWKLNLNSTNSGAINTLSNGRLVSVSTSLFDYSILTIDGDGNVVNDKTIGLNGVSTKQPFANKVLETEDKGLLIIGDLGNGNNQDAVIFRTNSDLIKIYHKVYNGNYFDKSRSVFSISSDEYIYQFITNSNDIEGVNYSSFGASVIVGLEEM</sequence>
<name>A0A4U0F0H9_9FLAO</name>
<dbReference type="RefSeq" id="WP_136840246.1">
    <property type="nucleotide sequence ID" value="NZ_SUPL01000001.1"/>
</dbReference>
<organism evidence="2 3">
    <name type="scientific">Pontimicrobium aquaticum</name>
    <dbReference type="NCBI Taxonomy" id="2565367"/>
    <lineage>
        <taxon>Bacteria</taxon>
        <taxon>Pseudomonadati</taxon>
        <taxon>Bacteroidota</taxon>
        <taxon>Flavobacteriia</taxon>
        <taxon>Flavobacteriales</taxon>
        <taxon>Flavobacteriaceae</taxon>
        <taxon>Pontimicrobium</taxon>
    </lineage>
</organism>
<evidence type="ECO:0000256" key="1">
    <source>
        <dbReference type="SAM" id="SignalP"/>
    </source>
</evidence>
<accession>A0A4U0F0H9</accession>
<dbReference type="Proteomes" id="UP000307657">
    <property type="component" value="Unassembled WGS sequence"/>
</dbReference>
<dbReference type="PANTHER" id="PTHR42754:SF1">
    <property type="entry name" value="LIPOPROTEIN"/>
    <property type="match status" value="1"/>
</dbReference>
<feature type="chain" id="PRO_5020997347" description="Bulb-type lectin domain-containing protein" evidence="1">
    <location>
        <begin position="21"/>
        <end position="403"/>
    </location>
</feature>
<feature type="signal peptide" evidence="1">
    <location>
        <begin position="1"/>
        <end position="20"/>
    </location>
</feature>